<organism evidence="1 2">
    <name type="scientific">Arctium lappa</name>
    <name type="common">Greater burdock</name>
    <name type="synonym">Lappa major</name>
    <dbReference type="NCBI Taxonomy" id="4217"/>
    <lineage>
        <taxon>Eukaryota</taxon>
        <taxon>Viridiplantae</taxon>
        <taxon>Streptophyta</taxon>
        <taxon>Embryophyta</taxon>
        <taxon>Tracheophyta</taxon>
        <taxon>Spermatophyta</taxon>
        <taxon>Magnoliopsida</taxon>
        <taxon>eudicotyledons</taxon>
        <taxon>Gunneridae</taxon>
        <taxon>Pentapetalae</taxon>
        <taxon>asterids</taxon>
        <taxon>campanulids</taxon>
        <taxon>Asterales</taxon>
        <taxon>Asteraceae</taxon>
        <taxon>Carduoideae</taxon>
        <taxon>Cardueae</taxon>
        <taxon>Arctiinae</taxon>
        <taxon>Arctium</taxon>
    </lineage>
</organism>
<gene>
    <name evidence="1" type="ORF">L6452_41198</name>
</gene>
<sequence>MTKSDDKPESSSSAKSLHPAYSVSNIQTKIRTLEGSKVTYSSWVKLFRFHAIAYKVLDHLNDTPVLADTDPSYESWKELDALDADWDLARTMLTDEVIRLEARKQQSSYVLVTPVAPAPNLIQQQSAPSDPNNNNTSQQPQSQYRGRGRGRGQQYRGRGRGRGNRNSQSNWPFQNNSYPQWSWWNTPPYPYPTQTTWRPNQPPQYPSTTPSANYAGFPPPGHFGNTQHPAFTVFDALNPSYLSVAFNTMQLNYTDPNYYFDTGAEQHVTDNRDMIQHPNSFHVHTKILVGNGNVLPIAGSGTGFLPIYNRNYILPNIIYSPQIIKNLLSVRKFTRDNNVSIEFDPFGFSLKDLKTGRLLSRHNSTGNLYPVTPPTLPPQACSLTSTSLPWHDRLGHPGAQHGLLFRFSCPQTSSQNGRDERMIRRLNDIIRALLIHAHLPPTFWVEALHTAAYLHNILPTKRLNFFTPTFALYLRHPTYDHLRVFGCACYPNSSATQPHKLHTHSVRCIFLGYPPDFRGYRCFDPTTGKVTISRHVTFDEKTFPYTIPTPNANYNFLDDLPHGFTFTRPIPRPTPKPTQPAPHSTSPFQFTYTSRPRPPAPLPTPNPPASIPTVPSQAASSASSAPIGNNTHPMTTRSKAKHTLFSTAISPVPTSYSKAFTDPHWLHAM</sequence>
<reference evidence="1 2" key="2">
    <citation type="journal article" date="2022" name="Mol. Ecol. Resour.">
        <title>The genomes of chicory, endive, great burdock and yacon provide insights into Asteraceae paleo-polyploidization history and plant inulin production.</title>
        <authorList>
            <person name="Fan W."/>
            <person name="Wang S."/>
            <person name="Wang H."/>
            <person name="Wang A."/>
            <person name="Jiang F."/>
            <person name="Liu H."/>
            <person name="Zhao H."/>
            <person name="Xu D."/>
            <person name="Zhang Y."/>
        </authorList>
    </citation>
    <scope>NUCLEOTIDE SEQUENCE [LARGE SCALE GENOMIC DNA]</scope>
    <source>
        <strain evidence="2">cv. Niubang</strain>
    </source>
</reference>
<dbReference type="EMBL" id="CM042062">
    <property type="protein sequence ID" value="KAI3669791.1"/>
    <property type="molecule type" value="Genomic_DNA"/>
</dbReference>
<name>A0ACB8XNJ1_ARCLA</name>
<accession>A0ACB8XNJ1</accession>
<protein>
    <submittedName>
        <fullName evidence="1">Uncharacterized protein</fullName>
    </submittedName>
</protein>
<keyword evidence="2" id="KW-1185">Reference proteome</keyword>
<dbReference type="Proteomes" id="UP001055879">
    <property type="component" value="Linkage Group LG16"/>
</dbReference>
<comment type="caution">
    <text evidence="1">The sequence shown here is derived from an EMBL/GenBank/DDBJ whole genome shotgun (WGS) entry which is preliminary data.</text>
</comment>
<evidence type="ECO:0000313" key="2">
    <source>
        <dbReference type="Proteomes" id="UP001055879"/>
    </source>
</evidence>
<reference evidence="2" key="1">
    <citation type="journal article" date="2022" name="Mol. Ecol. Resour.">
        <title>The genomes of chicory, endive, great burdock and yacon provide insights into Asteraceae palaeo-polyploidization history and plant inulin production.</title>
        <authorList>
            <person name="Fan W."/>
            <person name="Wang S."/>
            <person name="Wang H."/>
            <person name="Wang A."/>
            <person name="Jiang F."/>
            <person name="Liu H."/>
            <person name="Zhao H."/>
            <person name="Xu D."/>
            <person name="Zhang Y."/>
        </authorList>
    </citation>
    <scope>NUCLEOTIDE SEQUENCE [LARGE SCALE GENOMIC DNA]</scope>
    <source>
        <strain evidence="2">cv. Niubang</strain>
    </source>
</reference>
<proteinExistence type="predicted"/>
<evidence type="ECO:0000313" key="1">
    <source>
        <dbReference type="EMBL" id="KAI3669791.1"/>
    </source>
</evidence>